<sequence length="468" mass="50141">MDGRESTTRLRRRVPGDDAVRICQQDTMTPDRIAVPPAHARFRSTVVARLAPLPVAPDVIVVGAGAAGIGAARHLLEAGLSVAVLEARDRVGGRAVTTSLRGHPIDLGAHWLHAGPVNPLVALGQARGEPLRKAPQDGHLVIGRRRARPPERRAFSNAFDLADRAMTLGASRTSEDCAVGSLVPVGLGPWRDRIELVHALVSGRPLDQVSLHDWPSLEYGDNYFIDGGYGAYLARLAQDLPIALQTPVARIDRLAGGVRVETADGASLSAKAVIVTVPIMVLQSSIRFTPALPPEIRSAIDGLSSGTYEHAVLHWPSAPFMGRDRLATIVGGRYRPPGLLTRIGGTPFHYFEMDAAMAEGLDAKPASWQAARHLVRTVLAEHFGHRALHDLGIPAVTEWRHDPWSRGAWAVVPPGHAPARLALKAAVDERLWFAGEALSREQWGTVGGAYAEGERAAGEIAERFGPGA</sequence>
<dbReference type="AlphaFoldDB" id="A0A7W6AFA2"/>
<dbReference type="Pfam" id="PF01593">
    <property type="entry name" value="Amino_oxidase"/>
    <property type="match status" value="2"/>
</dbReference>
<dbReference type="Gene3D" id="3.50.50.60">
    <property type="entry name" value="FAD/NAD(P)-binding domain"/>
    <property type="match status" value="1"/>
</dbReference>
<dbReference type="EMBL" id="BSPG01000001">
    <property type="protein sequence ID" value="GLS42063.1"/>
    <property type="molecule type" value="Genomic_DNA"/>
</dbReference>
<dbReference type="InterPro" id="IPR050281">
    <property type="entry name" value="Flavin_monoamine_oxidase"/>
</dbReference>
<evidence type="ECO:0000256" key="1">
    <source>
        <dbReference type="ARBA" id="ARBA00004814"/>
    </source>
</evidence>
<organism evidence="9 10">
    <name type="scientific">Methylobacterium brachythecii</name>
    <dbReference type="NCBI Taxonomy" id="1176177"/>
    <lineage>
        <taxon>Bacteria</taxon>
        <taxon>Pseudomonadati</taxon>
        <taxon>Pseudomonadota</taxon>
        <taxon>Alphaproteobacteria</taxon>
        <taxon>Hyphomicrobiales</taxon>
        <taxon>Methylobacteriaceae</taxon>
        <taxon>Methylobacterium</taxon>
    </lineage>
</organism>
<feature type="domain" description="Amine oxidase" evidence="7">
    <location>
        <begin position="213"/>
        <end position="460"/>
    </location>
</feature>
<keyword evidence="11" id="KW-1185">Reference proteome</keyword>
<comment type="pathway">
    <text evidence="1">Plant hormone metabolism; auxin biosynthesis.</text>
</comment>
<dbReference type="Proteomes" id="UP001156881">
    <property type="component" value="Unassembled WGS sequence"/>
</dbReference>
<dbReference type="Proteomes" id="UP000517759">
    <property type="component" value="Unassembled WGS sequence"/>
</dbReference>
<accession>A0A7W6AFA2</accession>
<dbReference type="PANTHER" id="PTHR10742">
    <property type="entry name" value="FLAVIN MONOAMINE OXIDASE"/>
    <property type="match status" value="1"/>
</dbReference>
<evidence type="ECO:0000313" key="8">
    <source>
        <dbReference type="EMBL" id="GLS42063.1"/>
    </source>
</evidence>
<dbReference type="PANTHER" id="PTHR10742:SF410">
    <property type="entry name" value="LYSINE-SPECIFIC HISTONE DEMETHYLASE 2"/>
    <property type="match status" value="1"/>
</dbReference>
<evidence type="ECO:0000256" key="5">
    <source>
        <dbReference type="ARBA" id="ARBA00023070"/>
    </source>
</evidence>
<dbReference type="InterPro" id="IPR036188">
    <property type="entry name" value="FAD/NAD-bd_sf"/>
</dbReference>
<dbReference type="GO" id="GO:0009851">
    <property type="term" value="P:auxin biosynthetic process"/>
    <property type="evidence" value="ECO:0007669"/>
    <property type="project" value="UniProtKB-KW"/>
</dbReference>
<dbReference type="EMBL" id="JACIDN010000003">
    <property type="protein sequence ID" value="MBB3902217.1"/>
    <property type="molecule type" value="Genomic_DNA"/>
</dbReference>
<reference evidence="11" key="2">
    <citation type="journal article" date="2019" name="Int. J. Syst. Evol. Microbiol.">
        <title>The Global Catalogue of Microorganisms (GCM) 10K type strain sequencing project: providing services to taxonomists for standard genome sequencing and annotation.</title>
        <authorList>
            <consortium name="The Broad Institute Genomics Platform"/>
            <consortium name="The Broad Institute Genome Sequencing Center for Infectious Disease"/>
            <person name="Wu L."/>
            <person name="Ma J."/>
        </authorList>
    </citation>
    <scope>NUCLEOTIDE SEQUENCE [LARGE SCALE GENOMIC DNA]</scope>
    <source>
        <strain evidence="11">NBRC 107710</strain>
    </source>
</reference>
<gene>
    <name evidence="8" type="ORF">GCM10007884_00480</name>
    <name evidence="9" type="ORF">GGR33_001712</name>
</gene>
<proteinExistence type="inferred from homology"/>
<reference evidence="8" key="1">
    <citation type="journal article" date="2014" name="Int. J. Syst. Evol. Microbiol.">
        <title>Complete genome of a new Firmicutes species belonging to the dominant human colonic microbiota ('Ruminococcus bicirculans') reveals two chromosomes and a selective capacity to utilize plant glucans.</title>
        <authorList>
            <consortium name="NISC Comparative Sequencing Program"/>
            <person name="Wegmann U."/>
            <person name="Louis P."/>
            <person name="Goesmann A."/>
            <person name="Henrissat B."/>
            <person name="Duncan S.H."/>
            <person name="Flint H.J."/>
        </authorList>
    </citation>
    <scope>NUCLEOTIDE SEQUENCE</scope>
    <source>
        <strain evidence="8">NBRC 107710</strain>
    </source>
</reference>
<evidence type="ECO:0000313" key="10">
    <source>
        <dbReference type="Proteomes" id="UP000517759"/>
    </source>
</evidence>
<evidence type="ECO:0000313" key="11">
    <source>
        <dbReference type="Proteomes" id="UP001156881"/>
    </source>
</evidence>
<evidence type="ECO:0000256" key="4">
    <source>
        <dbReference type="ARBA" id="ARBA00017871"/>
    </source>
</evidence>
<keyword evidence="5" id="KW-0073">Auxin biosynthesis</keyword>
<comment type="similarity">
    <text evidence="2">Belongs to the tryptophan 2-monooxygenase family.</text>
</comment>
<evidence type="ECO:0000256" key="3">
    <source>
        <dbReference type="ARBA" id="ARBA00012535"/>
    </source>
</evidence>
<reference evidence="9 10" key="3">
    <citation type="submission" date="2020-08" db="EMBL/GenBank/DDBJ databases">
        <title>Genomic Encyclopedia of Type Strains, Phase IV (KMG-IV): sequencing the most valuable type-strain genomes for metagenomic binning, comparative biology and taxonomic classification.</title>
        <authorList>
            <person name="Goeker M."/>
        </authorList>
    </citation>
    <scope>NUCLEOTIDE SEQUENCE [LARGE SCALE GENOMIC DNA]</scope>
    <source>
        <strain evidence="9 10">DSM 24105</strain>
    </source>
</reference>
<evidence type="ECO:0000259" key="7">
    <source>
        <dbReference type="Pfam" id="PF01593"/>
    </source>
</evidence>
<evidence type="ECO:0000256" key="6">
    <source>
        <dbReference type="ARBA" id="ARBA00047321"/>
    </source>
</evidence>
<comment type="catalytic activity">
    <reaction evidence="6">
        <text>L-tryptophan + O2 = indole-3-acetamide + CO2 + H2O</text>
        <dbReference type="Rhea" id="RHEA:16165"/>
        <dbReference type="ChEBI" id="CHEBI:15377"/>
        <dbReference type="ChEBI" id="CHEBI:15379"/>
        <dbReference type="ChEBI" id="CHEBI:16031"/>
        <dbReference type="ChEBI" id="CHEBI:16526"/>
        <dbReference type="ChEBI" id="CHEBI:57912"/>
        <dbReference type="EC" id="1.13.12.3"/>
    </reaction>
</comment>
<evidence type="ECO:0000313" key="9">
    <source>
        <dbReference type="EMBL" id="MBB3902217.1"/>
    </source>
</evidence>
<name>A0A7W6AFA2_9HYPH</name>
<feature type="domain" description="Amine oxidase" evidence="7">
    <location>
        <begin position="67"/>
        <end position="116"/>
    </location>
</feature>
<protein>
    <recommendedName>
        <fullName evidence="4">Tryptophan 2-monooxygenase</fullName>
        <ecNumber evidence="3">1.13.12.3</ecNumber>
    </recommendedName>
</protein>
<dbReference type="EC" id="1.13.12.3" evidence="3"/>
<comment type="caution">
    <text evidence="9">The sequence shown here is derived from an EMBL/GenBank/DDBJ whole genome shotgun (WGS) entry which is preliminary data.</text>
</comment>
<dbReference type="GO" id="GO:0050361">
    <property type="term" value="F:tryptophan 2-monooxygenase activity"/>
    <property type="evidence" value="ECO:0007669"/>
    <property type="project" value="UniProtKB-EC"/>
</dbReference>
<dbReference type="SUPFAM" id="SSF51905">
    <property type="entry name" value="FAD/NAD(P)-binding domain"/>
    <property type="match status" value="1"/>
</dbReference>
<reference evidence="8" key="4">
    <citation type="submission" date="2023-01" db="EMBL/GenBank/DDBJ databases">
        <title>Draft genome sequence of Methylobacterium brachythecii strain NBRC 107710.</title>
        <authorList>
            <person name="Sun Q."/>
            <person name="Mori K."/>
        </authorList>
    </citation>
    <scope>NUCLEOTIDE SEQUENCE</scope>
    <source>
        <strain evidence="8">NBRC 107710</strain>
    </source>
</reference>
<evidence type="ECO:0000256" key="2">
    <source>
        <dbReference type="ARBA" id="ARBA00005833"/>
    </source>
</evidence>
<dbReference type="InterPro" id="IPR002937">
    <property type="entry name" value="Amino_oxidase"/>
</dbReference>